<gene>
    <name evidence="1" type="ORF">BpHYR1_001201</name>
</gene>
<keyword evidence="2" id="KW-1185">Reference proteome</keyword>
<dbReference type="AlphaFoldDB" id="A0A3M7PAK6"/>
<accession>A0A3M7PAK6</accession>
<proteinExistence type="predicted"/>
<name>A0A3M7PAK6_BRAPC</name>
<reference evidence="1 2" key="1">
    <citation type="journal article" date="2018" name="Sci. Rep.">
        <title>Genomic signatures of local adaptation to the degree of environmental predictability in rotifers.</title>
        <authorList>
            <person name="Franch-Gras L."/>
            <person name="Hahn C."/>
            <person name="Garcia-Roger E.M."/>
            <person name="Carmona M.J."/>
            <person name="Serra M."/>
            <person name="Gomez A."/>
        </authorList>
    </citation>
    <scope>NUCLEOTIDE SEQUENCE [LARGE SCALE GENOMIC DNA]</scope>
    <source>
        <strain evidence="1">HYR1</strain>
    </source>
</reference>
<evidence type="ECO:0000313" key="2">
    <source>
        <dbReference type="Proteomes" id="UP000276133"/>
    </source>
</evidence>
<comment type="caution">
    <text evidence="1">The sequence shown here is derived from an EMBL/GenBank/DDBJ whole genome shotgun (WGS) entry which is preliminary data.</text>
</comment>
<dbReference type="EMBL" id="REGN01012311">
    <property type="protein sequence ID" value="RMZ96072.1"/>
    <property type="molecule type" value="Genomic_DNA"/>
</dbReference>
<dbReference type="Proteomes" id="UP000276133">
    <property type="component" value="Unassembled WGS sequence"/>
</dbReference>
<sequence>MSRICSVAIFQTSAVGETKVVSLCFCMKFHNIQKFKKCDLKFWFNRSHKTWSCGKFNVIVVVNAQIKDANRCFYQ</sequence>
<evidence type="ECO:0000313" key="1">
    <source>
        <dbReference type="EMBL" id="RMZ96072.1"/>
    </source>
</evidence>
<protein>
    <submittedName>
        <fullName evidence="1">Uncharacterized protein</fullName>
    </submittedName>
</protein>
<organism evidence="1 2">
    <name type="scientific">Brachionus plicatilis</name>
    <name type="common">Marine rotifer</name>
    <name type="synonym">Brachionus muelleri</name>
    <dbReference type="NCBI Taxonomy" id="10195"/>
    <lineage>
        <taxon>Eukaryota</taxon>
        <taxon>Metazoa</taxon>
        <taxon>Spiralia</taxon>
        <taxon>Gnathifera</taxon>
        <taxon>Rotifera</taxon>
        <taxon>Eurotatoria</taxon>
        <taxon>Monogononta</taxon>
        <taxon>Pseudotrocha</taxon>
        <taxon>Ploima</taxon>
        <taxon>Brachionidae</taxon>
        <taxon>Brachionus</taxon>
    </lineage>
</organism>